<feature type="transmembrane region" description="Helical" evidence="6">
    <location>
        <begin position="25"/>
        <end position="46"/>
    </location>
</feature>
<dbReference type="Pfam" id="PF00892">
    <property type="entry name" value="EamA"/>
    <property type="match status" value="2"/>
</dbReference>
<dbReference type="EMBL" id="JAVREM010000140">
    <property type="protein sequence ID" value="MDT0323669.1"/>
    <property type="molecule type" value="Genomic_DNA"/>
</dbReference>
<feature type="transmembrane region" description="Helical" evidence="6">
    <location>
        <begin position="229"/>
        <end position="247"/>
    </location>
</feature>
<feature type="transmembrane region" description="Helical" evidence="6">
    <location>
        <begin position="283"/>
        <end position="299"/>
    </location>
</feature>
<protein>
    <submittedName>
        <fullName evidence="8">DMT family transporter</fullName>
    </submittedName>
</protein>
<feature type="domain" description="EamA" evidence="7">
    <location>
        <begin position="24"/>
        <end position="154"/>
    </location>
</feature>
<evidence type="ECO:0000256" key="6">
    <source>
        <dbReference type="SAM" id="Phobius"/>
    </source>
</evidence>
<evidence type="ECO:0000313" key="9">
    <source>
        <dbReference type="Proteomes" id="UP001183420"/>
    </source>
</evidence>
<dbReference type="RefSeq" id="WP_311604989.1">
    <property type="nucleotide sequence ID" value="NZ_JAVREM010000140.1"/>
</dbReference>
<evidence type="ECO:0000256" key="1">
    <source>
        <dbReference type="ARBA" id="ARBA00004141"/>
    </source>
</evidence>
<accession>A0ABU2M1H0</accession>
<proteinExistence type="inferred from homology"/>
<evidence type="ECO:0000256" key="5">
    <source>
        <dbReference type="ARBA" id="ARBA00023136"/>
    </source>
</evidence>
<feature type="transmembrane region" description="Helical" evidence="6">
    <location>
        <begin position="85"/>
        <end position="105"/>
    </location>
</feature>
<evidence type="ECO:0000259" key="7">
    <source>
        <dbReference type="Pfam" id="PF00892"/>
    </source>
</evidence>
<reference evidence="9" key="1">
    <citation type="submission" date="2023-07" db="EMBL/GenBank/DDBJ databases">
        <title>30 novel species of actinomycetes from the DSMZ collection.</title>
        <authorList>
            <person name="Nouioui I."/>
        </authorList>
    </citation>
    <scope>NUCLEOTIDE SEQUENCE [LARGE SCALE GENOMIC DNA]</scope>
    <source>
        <strain evidence="9">DSM 44918</strain>
    </source>
</reference>
<gene>
    <name evidence="8" type="ORF">RNC47_35740</name>
</gene>
<feature type="transmembrane region" description="Helical" evidence="6">
    <location>
        <begin position="196"/>
        <end position="217"/>
    </location>
</feature>
<feature type="transmembrane region" description="Helical" evidence="6">
    <location>
        <begin position="168"/>
        <end position="184"/>
    </location>
</feature>
<evidence type="ECO:0000256" key="4">
    <source>
        <dbReference type="ARBA" id="ARBA00022989"/>
    </source>
</evidence>
<name>A0ABU2M1H0_9ACTN</name>
<evidence type="ECO:0000313" key="8">
    <source>
        <dbReference type="EMBL" id="MDT0323669.1"/>
    </source>
</evidence>
<keyword evidence="4 6" id="KW-1133">Transmembrane helix</keyword>
<dbReference type="SUPFAM" id="SSF103481">
    <property type="entry name" value="Multidrug resistance efflux transporter EmrE"/>
    <property type="match status" value="2"/>
</dbReference>
<feature type="transmembrane region" description="Helical" evidence="6">
    <location>
        <begin position="139"/>
        <end position="156"/>
    </location>
</feature>
<dbReference type="InterPro" id="IPR037185">
    <property type="entry name" value="EmrE-like"/>
</dbReference>
<dbReference type="PANTHER" id="PTHR32322:SF2">
    <property type="entry name" value="EAMA DOMAIN-CONTAINING PROTEIN"/>
    <property type="match status" value="1"/>
</dbReference>
<comment type="subcellular location">
    <subcellularLocation>
        <location evidence="1">Membrane</location>
        <topology evidence="1">Multi-pass membrane protein</topology>
    </subcellularLocation>
</comment>
<feature type="domain" description="EamA" evidence="7">
    <location>
        <begin position="166"/>
        <end position="298"/>
    </location>
</feature>
<dbReference type="PANTHER" id="PTHR32322">
    <property type="entry name" value="INNER MEMBRANE TRANSPORTER"/>
    <property type="match status" value="1"/>
</dbReference>
<organism evidence="8 9">
    <name type="scientific">Streptomyces millisiae</name>
    <dbReference type="NCBI Taxonomy" id="3075542"/>
    <lineage>
        <taxon>Bacteria</taxon>
        <taxon>Bacillati</taxon>
        <taxon>Actinomycetota</taxon>
        <taxon>Actinomycetes</taxon>
        <taxon>Kitasatosporales</taxon>
        <taxon>Streptomycetaceae</taxon>
        <taxon>Streptomyces</taxon>
    </lineage>
</organism>
<dbReference type="InterPro" id="IPR050638">
    <property type="entry name" value="AA-Vitamin_Transporters"/>
</dbReference>
<comment type="similarity">
    <text evidence="2">Belongs to the EamA transporter family.</text>
</comment>
<feature type="transmembrane region" description="Helical" evidence="6">
    <location>
        <begin position="52"/>
        <end position="73"/>
    </location>
</feature>
<keyword evidence="3 6" id="KW-0812">Transmembrane</keyword>
<keyword evidence="5 6" id="KW-0472">Membrane</keyword>
<keyword evidence="9" id="KW-1185">Reference proteome</keyword>
<dbReference type="InterPro" id="IPR000620">
    <property type="entry name" value="EamA_dom"/>
</dbReference>
<comment type="caution">
    <text evidence="8">The sequence shown here is derived from an EMBL/GenBank/DDBJ whole genome shotgun (WGS) entry which is preliminary data.</text>
</comment>
<dbReference type="Proteomes" id="UP001183420">
    <property type="component" value="Unassembled WGS sequence"/>
</dbReference>
<sequence length="304" mass="30979">MTDHHSATARAPIAVPAGTTDRGGIALAALGVLAFSLTFPGTVWGLDGLGPWTLTCARVVLGAVAAVGWLVLARVPLPERRHWPGLATVAAGTVIGFPLLTTLALQTSSTAHAAVVVGLLPISTACYVTLRTGSRPSRAFWGAALVGAAAVLVFAVRQNGGAPTAGDGYLLLALLICAAAYGEGGRLAGEMPGWQVMAWALTASLPPAAVGLVAALATEPAELTARSTVGLLWVAFGSQLLGIAVWYRGLARAGIARASQLQLAQPLLTLGWAVLLLDERLTPAAPLTAVAVLVCIVITQRSRG</sequence>
<evidence type="ECO:0000256" key="3">
    <source>
        <dbReference type="ARBA" id="ARBA00022692"/>
    </source>
</evidence>
<evidence type="ECO:0000256" key="2">
    <source>
        <dbReference type="ARBA" id="ARBA00007362"/>
    </source>
</evidence>